<reference evidence="2 3" key="1">
    <citation type="submission" date="2016-11" db="EMBL/GenBank/DDBJ databases">
        <title>Whole genomes of Flavobacteriaceae.</title>
        <authorList>
            <person name="Stine C."/>
            <person name="Li C."/>
            <person name="Tadesse D."/>
        </authorList>
    </citation>
    <scope>NUCLEOTIDE SEQUENCE [LARGE SCALE GENOMIC DNA]</scope>
    <source>
        <strain evidence="2 3">CCUG 59446</strain>
    </source>
</reference>
<sequence>MSIVFGDYTPPKKELKTNEVIIGVFFDGTNNNKNNTKAKEYYDKRARGEKLTPKETISADAYRKNGRDKESSSYYNAWSNVARLSDAYPLNLTTYIDGIGTETEKADSVLGAGLGTGFVFSGTGILDKVEEGCKEIVNNLKRNSISEVDILYLDVFGFSRGAAAARVFLDEISQKAYPLSANRKNKGGAMGYYLAQKGIKVDLIKVRFLGLFDTVSSFSTLIDGKPNFDNDTTQLPLNNLGKAEAVMHFTAADEHRNNFSLTTTNVGKTREFPGVHSDVGGSYNDGIEVVKAIEKNFKEKLEKLSDKLVDSAWYLKDQLEISFFGPKHELKGTRNLKNSYSYIPLHFMAEAAIEQNVPFDNTKLVIDKYNISSNPLLVRVKKRLHKYVFENAQPYTFKWYGNIHEKYKGVKDGDSRFEAYQRELQEQKDLRTLRNQYLHWSADSGSLGMEPTKDWKRKTF</sequence>
<evidence type="ECO:0000313" key="3">
    <source>
        <dbReference type="Proteomes" id="UP000198336"/>
    </source>
</evidence>
<comment type="caution">
    <text evidence="2">The sequence shown here is derived from an EMBL/GenBank/DDBJ whole genome shotgun (WGS) entry which is preliminary data.</text>
</comment>
<dbReference type="RefSeq" id="WP_089053031.1">
    <property type="nucleotide sequence ID" value="NZ_MUHA01000005.1"/>
</dbReference>
<evidence type="ECO:0000313" key="2">
    <source>
        <dbReference type="EMBL" id="OXB02230.1"/>
    </source>
</evidence>
<proteinExistence type="predicted"/>
<accession>A0A226I6Q1</accession>
<dbReference type="AlphaFoldDB" id="A0A226I6Q1"/>
<gene>
    <name evidence="2" type="ORF">B0A75_04205</name>
</gene>
<feature type="domain" description="T6SS Phospholipase effector Tle1-like catalytic" evidence="1">
    <location>
        <begin position="72"/>
        <end position="286"/>
    </location>
</feature>
<dbReference type="EMBL" id="MUHA01000005">
    <property type="protein sequence ID" value="OXB02230.1"/>
    <property type="molecule type" value="Genomic_DNA"/>
</dbReference>
<evidence type="ECO:0000259" key="1">
    <source>
        <dbReference type="Pfam" id="PF09994"/>
    </source>
</evidence>
<dbReference type="InterPro" id="IPR018712">
    <property type="entry name" value="Tle1-like_cat"/>
</dbReference>
<organism evidence="2 3">
    <name type="scientific">Flavobacterium oncorhynchi</name>
    <dbReference type="NCBI Taxonomy" id="728056"/>
    <lineage>
        <taxon>Bacteria</taxon>
        <taxon>Pseudomonadati</taxon>
        <taxon>Bacteroidota</taxon>
        <taxon>Flavobacteriia</taxon>
        <taxon>Flavobacteriales</taxon>
        <taxon>Flavobacteriaceae</taxon>
        <taxon>Flavobacterium</taxon>
    </lineage>
</organism>
<dbReference type="Proteomes" id="UP000198336">
    <property type="component" value="Unassembled WGS sequence"/>
</dbReference>
<keyword evidence="3" id="KW-1185">Reference proteome</keyword>
<dbReference type="PANTHER" id="PTHR33840:SF1">
    <property type="entry name" value="TLE1 PHOSPHOLIPASE DOMAIN-CONTAINING PROTEIN"/>
    <property type="match status" value="1"/>
</dbReference>
<protein>
    <recommendedName>
        <fullName evidence="1">T6SS Phospholipase effector Tle1-like catalytic domain-containing protein</fullName>
    </recommendedName>
</protein>
<name>A0A226I6Q1_9FLAO</name>
<dbReference type="Pfam" id="PF09994">
    <property type="entry name" value="T6SS_Tle1-like_cat"/>
    <property type="match status" value="1"/>
</dbReference>
<dbReference type="PANTHER" id="PTHR33840">
    <property type="match status" value="1"/>
</dbReference>